<dbReference type="Pfam" id="PF06078">
    <property type="entry name" value="DUF937"/>
    <property type="match status" value="1"/>
</dbReference>
<dbReference type="PANTHER" id="PTHR30329:SF21">
    <property type="entry name" value="LIPOPROTEIN YIAD-RELATED"/>
    <property type="match status" value="1"/>
</dbReference>
<reference evidence="8 9" key="1">
    <citation type="submission" date="2020-08" db="EMBL/GenBank/DDBJ databases">
        <title>Genome sequence of Hymenobacter qilianensis JCM 19763T.</title>
        <authorList>
            <person name="Hyun D.-W."/>
            <person name="Bae J.-W."/>
        </authorList>
    </citation>
    <scope>NUCLEOTIDE SEQUENCE [LARGE SCALE GENOMIC DNA]</scope>
    <source>
        <strain evidence="8 9">JCM 19763</strain>
    </source>
</reference>
<dbReference type="Pfam" id="PF00691">
    <property type="entry name" value="OmpA"/>
    <property type="match status" value="1"/>
</dbReference>
<keyword evidence="6" id="KW-0812">Transmembrane</keyword>
<evidence type="ECO:0000256" key="3">
    <source>
        <dbReference type="ARBA" id="ARBA00023237"/>
    </source>
</evidence>
<feature type="domain" description="OmpA-like" evidence="7">
    <location>
        <begin position="349"/>
        <end position="465"/>
    </location>
</feature>
<dbReference type="KEGG" id="hqi:H9L05_04050"/>
<protein>
    <submittedName>
        <fullName evidence="8">OmpA family protein</fullName>
    </submittedName>
</protein>
<evidence type="ECO:0000256" key="6">
    <source>
        <dbReference type="SAM" id="Phobius"/>
    </source>
</evidence>
<dbReference type="InterPro" id="IPR050330">
    <property type="entry name" value="Bact_OuterMem_StrucFunc"/>
</dbReference>
<evidence type="ECO:0000259" key="7">
    <source>
        <dbReference type="PROSITE" id="PS51123"/>
    </source>
</evidence>
<dbReference type="InterPro" id="IPR006664">
    <property type="entry name" value="OMP_bac"/>
</dbReference>
<dbReference type="RefSeq" id="WP_187733129.1">
    <property type="nucleotide sequence ID" value="NZ_BMFN01000002.1"/>
</dbReference>
<evidence type="ECO:0000256" key="2">
    <source>
        <dbReference type="ARBA" id="ARBA00023136"/>
    </source>
</evidence>
<dbReference type="GO" id="GO:0009279">
    <property type="term" value="C:cell outer membrane"/>
    <property type="evidence" value="ECO:0007669"/>
    <property type="project" value="UniProtKB-SubCell"/>
</dbReference>
<evidence type="ECO:0000313" key="9">
    <source>
        <dbReference type="Proteomes" id="UP000516093"/>
    </source>
</evidence>
<dbReference type="PROSITE" id="PS51123">
    <property type="entry name" value="OMPA_2"/>
    <property type="match status" value="1"/>
</dbReference>
<dbReference type="EMBL" id="CP060784">
    <property type="protein sequence ID" value="QNP52893.1"/>
    <property type="molecule type" value="Genomic_DNA"/>
</dbReference>
<organism evidence="8 9">
    <name type="scientific">Hymenobacter qilianensis</name>
    <dbReference type="NCBI Taxonomy" id="1385715"/>
    <lineage>
        <taxon>Bacteria</taxon>
        <taxon>Pseudomonadati</taxon>
        <taxon>Bacteroidota</taxon>
        <taxon>Cytophagia</taxon>
        <taxon>Cytophagales</taxon>
        <taxon>Hymenobacteraceae</taxon>
        <taxon>Hymenobacter</taxon>
    </lineage>
</organism>
<feature type="transmembrane region" description="Helical" evidence="6">
    <location>
        <begin position="243"/>
        <end position="262"/>
    </location>
</feature>
<dbReference type="AlphaFoldDB" id="A0A7H0GX77"/>
<keyword evidence="3" id="KW-0998">Cell outer membrane</keyword>
<gene>
    <name evidence="8" type="ORF">H9L05_04050</name>
</gene>
<feature type="compositionally biased region" description="Low complexity" evidence="5">
    <location>
        <begin position="175"/>
        <end position="189"/>
    </location>
</feature>
<proteinExistence type="predicted"/>
<feature type="region of interest" description="Disordered" evidence="5">
    <location>
        <begin position="170"/>
        <end position="210"/>
    </location>
</feature>
<evidence type="ECO:0000256" key="1">
    <source>
        <dbReference type="ARBA" id="ARBA00004442"/>
    </source>
</evidence>
<keyword evidence="6" id="KW-1133">Transmembrane helix</keyword>
<sequence>MTYNLLEAVKNCFTTEAMRQTGVAAVGESDASIERALSRVTALVINSLTGLAEQAGGGEVLWSMAREAHEQGVLRPSSGRLIGGGGWQSRGAELMRSLLSDRYSSTVETVADSAGSQNTTVNNLLGLTTPITLGILGRHAAENELDAQGLSQWLQEQRRMVAAIQPDLVRPHAPQPQSQSQTQGLGQTQTIPRPSPMSFDVRDNGTNYSPEVVGVQNRRVAAIGDYYQPEAAPAKASIWSSNWLGLGILLVAVAAALGYFLGQDRINLGFNRLTENTEEVAAVPAATATSTSTSQGRYDEATGNYIYDTGLPTLIKMGDGTRLMVGSNSTEHKLYQFLASDVAQVDSVNRTKGWISFDRVYFAPSSATLTPESQQQLQNVAAILKNFPRAKVRIGGYTDNSGSFAGNMKMSEDRANAAMAVLVDMGIDATRITSKGYGQKIPIASNDTEDGRALNRRISLRVTRK</sequence>
<keyword evidence="9" id="KW-1185">Reference proteome</keyword>
<dbReference type="Gene3D" id="3.30.1330.60">
    <property type="entry name" value="OmpA-like domain"/>
    <property type="match status" value="1"/>
</dbReference>
<dbReference type="InterPro" id="IPR006665">
    <property type="entry name" value="OmpA-like"/>
</dbReference>
<name>A0A7H0GX77_9BACT</name>
<keyword evidence="2 4" id="KW-0472">Membrane</keyword>
<evidence type="ECO:0000313" key="8">
    <source>
        <dbReference type="EMBL" id="QNP52893.1"/>
    </source>
</evidence>
<comment type="subcellular location">
    <subcellularLocation>
        <location evidence="1">Cell outer membrane</location>
    </subcellularLocation>
</comment>
<dbReference type="CDD" id="cd07185">
    <property type="entry name" value="OmpA_C-like"/>
    <property type="match status" value="1"/>
</dbReference>
<dbReference type="InterPro" id="IPR036737">
    <property type="entry name" value="OmpA-like_sf"/>
</dbReference>
<evidence type="ECO:0000256" key="4">
    <source>
        <dbReference type="PROSITE-ProRule" id="PRU00473"/>
    </source>
</evidence>
<dbReference type="Proteomes" id="UP000516093">
    <property type="component" value="Chromosome"/>
</dbReference>
<dbReference type="PRINTS" id="PR01021">
    <property type="entry name" value="OMPADOMAIN"/>
</dbReference>
<dbReference type="InterPro" id="IPR009282">
    <property type="entry name" value="DUF937"/>
</dbReference>
<dbReference type="PANTHER" id="PTHR30329">
    <property type="entry name" value="STATOR ELEMENT OF FLAGELLAR MOTOR COMPLEX"/>
    <property type="match status" value="1"/>
</dbReference>
<dbReference type="SUPFAM" id="SSF103088">
    <property type="entry name" value="OmpA-like"/>
    <property type="match status" value="1"/>
</dbReference>
<evidence type="ECO:0000256" key="5">
    <source>
        <dbReference type="SAM" id="MobiDB-lite"/>
    </source>
</evidence>
<accession>A0A7H0GX77</accession>